<dbReference type="AlphaFoldDB" id="A0A2S6I3V0"/>
<keyword evidence="1" id="KW-1133">Transmembrane helix</keyword>
<organism evidence="2 3">
    <name type="scientific">Neolewinella xylanilytica</name>
    <dbReference type="NCBI Taxonomy" id="1514080"/>
    <lineage>
        <taxon>Bacteria</taxon>
        <taxon>Pseudomonadati</taxon>
        <taxon>Bacteroidota</taxon>
        <taxon>Saprospiria</taxon>
        <taxon>Saprospirales</taxon>
        <taxon>Lewinellaceae</taxon>
        <taxon>Neolewinella</taxon>
    </lineage>
</organism>
<keyword evidence="1" id="KW-0472">Membrane</keyword>
<sequence length="93" mass="10516">MPRTKLTVFSRFLLFMLIALPIIYVAASLYNGEDPVNNVRGWLGMNNRELLEERYEAPAATDAPADMEAIQQLRSENEQLREALARCQNTTGS</sequence>
<dbReference type="OrthoDB" id="1494825at2"/>
<keyword evidence="3" id="KW-1185">Reference proteome</keyword>
<evidence type="ECO:0000313" key="3">
    <source>
        <dbReference type="Proteomes" id="UP000237662"/>
    </source>
</evidence>
<gene>
    <name evidence="2" type="ORF">CLV84_2747</name>
</gene>
<proteinExistence type="predicted"/>
<protein>
    <submittedName>
        <fullName evidence="2">Uncharacterized protein</fullName>
    </submittedName>
</protein>
<accession>A0A2S6I3V0</accession>
<comment type="caution">
    <text evidence="2">The sequence shown here is derived from an EMBL/GenBank/DDBJ whole genome shotgun (WGS) entry which is preliminary data.</text>
</comment>
<keyword evidence="1" id="KW-0812">Transmembrane</keyword>
<reference evidence="2 3" key="1">
    <citation type="submission" date="2018-02" db="EMBL/GenBank/DDBJ databases">
        <title>Genomic Encyclopedia of Archaeal and Bacterial Type Strains, Phase II (KMG-II): from individual species to whole genera.</title>
        <authorList>
            <person name="Goeker M."/>
        </authorList>
    </citation>
    <scope>NUCLEOTIDE SEQUENCE [LARGE SCALE GENOMIC DNA]</scope>
    <source>
        <strain evidence="2 3">DSM 29526</strain>
    </source>
</reference>
<evidence type="ECO:0000256" key="1">
    <source>
        <dbReference type="SAM" id="Phobius"/>
    </source>
</evidence>
<feature type="transmembrane region" description="Helical" evidence="1">
    <location>
        <begin position="12"/>
        <end position="30"/>
    </location>
</feature>
<name>A0A2S6I3V0_9BACT</name>
<dbReference type="RefSeq" id="WP_104420322.1">
    <property type="nucleotide sequence ID" value="NZ_PTJC01000006.1"/>
</dbReference>
<dbReference type="EMBL" id="PTJC01000006">
    <property type="protein sequence ID" value="PPK85840.1"/>
    <property type="molecule type" value="Genomic_DNA"/>
</dbReference>
<dbReference type="Proteomes" id="UP000237662">
    <property type="component" value="Unassembled WGS sequence"/>
</dbReference>
<evidence type="ECO:0000313" key="2">
    <source>
        <dbReference type="EMBL" id="PPK85840.1"/>
    </source>
</evidence>